<sequence length="18" mass="2220">MFECYWSCLSGICFRNFI</sequence>
<organism evidence="1">
    <name type="scientific">Rhizophora mucronata</name>
    <name type="common">Asiatic mangrove</name>
    <dbReference type="NCBI Taxonomy" id="61149"/>
    <lineage>
        <taxon>Eukaryota</taxon>
        <taxon>Viridiplantae</taxon>
        <taxon>Streptophyta</taxon>
        <taxon>Embryophyta</taxon>
        <taxon>Tracheophyta</taxon>
        <taxon>Spermatophyta</taxon>
        <taxon>Magnoliopsida</taxon>
        <taxon>eudicotyledons</taxon>
        <taxon>Gunneridae</taxon>
        <taxon>Pentapetalae</taxon>
        <taxon>rosids</taxon>
        <taxon>fabids</taxon>
        <taxon>Malpighiales</taxon>
        <taxon>Rhizophoraceae</taxon>
        <taxon>Rhizophora</taxon>
    </lineage>
</organism>
<reference evidence="1" key="1">
    <citation type="submission" date="2018-02" db="EMBL/GenBank/DDBJ databases">
        <title>Rhizophora mucronata_Transcriptome.</title>
        <authorList>
            <person name="Meera S.P."/>
            <person name="Sreeshan A."/>
            <person name="Augustine A."/>
        </authorList>
    </citation>
    <scope>NUCLEOTIDE SEQUENCE</scope>
    <source>
        <tissue evidence="1">Leaf</tissue>
    </source>
</reference>
<proteinExistence type="predicted"/>
<protein>
    <submittedName>
        <fullName evidence="1">Uncharacterized protein</fullName>
    </submittedName>
</protein>
<name>A0A2P2QDX2_RHIMU</name>
<evidence type="ECO:0000313" key="1">
    <source>
        <dbReference type="EMBL" id="MBX65087.1"/>
    </source>
</evidence>
<accession>A0A2P2QDX2</accession>
<dbReference type="AlphaFoldDB" id="A0A2P2QDX2"/>
<dbReference type="EMBL" id="GGEC01084603">
    <property type="protein sequence ID" value="MBX65087.1"/>
    <property type="molecule type" value="Transcribed_RNA"/>
</dbReference>